<dbReference type="GO" id="GO:0016747">
    <property type="term" value="F:acyltransferase activity, transferring groups other than amino-acyl groups"/>
    <property type="evidence" value="ECO:0007669"/>
    <property type="project" value="InterPro"/>
</dbReference>
<proteinExistence type="predicted"/>
<dbReference type="PANTHER" id="PTHR42791">
    <property type="entry name" value="GNAT FAMILY ACETYLTRANSFERASE"/>
    <property type="match status" value="1"/>
</dbReference>
<keyword evidence="2" id="KW-0808">Transferase</keyword>
<dbReference type="Proteomes" id="UP000030151">
    <property type="component" value="Unassembled WGS sequence"/>
</dbReference>
<dbReference type="CDD" id="cd04301">
    <property type="entry name" value="NAT_SF"/>
    <property type="match status" value="1"/>
</dbReference>
<organism evidence="2 3">
    <name type="scientific">Metarhizium robertsii</name>
    <dbReference type="NCBI Taxonomy" id="568076"/>
    <lineage>
        <taxon>Eukaryota</taxon>
        <taxon>Fungi</taxon>
        <taxon>Dikarya</taxon>
        <taxon>Ascomycota</taxon>
        <taxon>Pezizomycotina</taxon>
        <taxon>Sordariomycetes</taxon>
        <taxon>Hypocreomycetidae</taxon>
        <taxon>Hypocreales</taxon>
        <taxon>Clavicipitaceae</taxon>
        <taxon>Metarhizium</taxon>
    </lineage>
</organism>
<dbReference type="InterPro" id="IPR000182">
    <property type="entry name" value="GNAT_dom"/>
</dbReference>
<dbReference type="OrthoDB" id="4738875at2759"/>
<dbReference type="eggNOG" id="ENOG502SNS3">
    <property type="taxonomic scope" value="Eukaryota"/>
</dbReference>
<dbReference type="InterPro" id="IPR016181">
    <property type="entry name" value="Acyl_CoA_acyltransferase"/>
</dbReference>
<protein>
    <submittedName>
        <fullName evidence="2">Acetyltransferase (GNAT) domain protein</fullName>
    </submittedName>
</protein>
<evidence type="ECO:0000259" key="1">
    <source>
        <dbReference type="PROSITE" id="PS51186"/>
    </source>
</evidence>
<dbReference type="AlphaFoldDB" id="A0A014MXI6"/>
<accession>A0A014MXI6</accession>
<dbReference type="InterPro" id="IPR052523">
    <property type="entry name" value="Trichothecene_AcTrans"/>
</dbReference>
<dbReference type="HOGENOM" id="CLU_091412_0_0_1"/>
<dbReference type="Gene3D" id="3.40.630.30">
    <property type="match status" value="1"/>
</dbReference>
<gene>
    <name evidence="2" type="ORF">X797_010682</name>
</gene>
<name>A0A014MXI6_9HYPO</name>
<dbReference type="Pfam" id="PF00583">
    <property type="entry name" value="Acetyltransf_1"/>
    <property type="match status" value="1"/>
</dbReference>
<dbReference type="PROSITE" id="PS51186">
    <property type="entry name" value="GNAT"/>
    <property type="match status" value="1"/>
</dbReference>
<reference evidence="2 3" key="1">
    <citation type="submission" date="2014-02" db="EMBL/GenBank/DDBJ databases">
        <title>The genome sequence of the entomopathogenic fungus Metarhizium robertsii ARSEF 2575.</title>
        <authorList>
            <person name="Giuliano Garisto Donzelli B."/>
            <person name="Roe B.A."/>
            <person name="Macmil S.L."/>
            <person name="Krasnoff S.B."/>
            <person name="Gibson D.M."/>
        </authorList>
    </citation>
    <scope>NUCLEOTIDE SEQUENCE [LARGE SCALE GENOMIC DNA]</scope>
    <source>
        <strain evidence="2 3">ARSEF 2575</strain>
    </source>
</reference>
<sequence>MKIRPATVDDVPAVARIVLSALANEAPWKAFLPRMAQADAVHIEYCEAILRSYLELANKNSWLVLVVEISATEAKAHSGPIVVSVAVWDTSAGLGQGQGAGQSNGASCQSDQDSDQTTLLTGSCEAVAAVNAQPNRQLDDKAPAKLAALCQATVDGRRRHFSNHIPYVFLHLLATRPDYQRKGYGKALCTSGINLARQKHASVCVQTASRGYILFSGLGFVDEGPVALPAESEAEDVLIKAMVLDSQLIQRRGSLFDSLMRYFTG</sequence>
<feature type="domain" description="N-acetyltransferase" evidence="1">
    <location>
        <begin position="106"/>
        <end position="243"/>
    </location>
</feature>
<dbReference type="SUPFAM" id="SSF55729">
    <property type="entry name" value="Acyl-CoA N-acyltransferases (Nat)"/>
    <property type="match status" value="1"/>
</dbReference>
<comment type="caution">
    <text evidence="2">The sequence shown here is derived from an EMBL/GenBank/DDBJ whole genome shotgun (WGS) entry which is preliminary data.</text>
</comment>
<evidence type="ECO:0000313" key="3">
    <source>
        <dbReference type="Proteomes" id="UP000030151"/>
    </source>
</evidence>
<evidence type="ECO:0000313" key="2">
    <source>
        <dbReference type="EMBL" id="EXU96182.1"/>
    </source>
</evidence>
<dbReference type="EMBL" id="JELW01000053">
    <property type="protein sequence ID" value="EXU96182.1"/>
    <property type="molecule type" value="Genomic_DNA"/>
</dbReference>
<dbReference type="PANTHER" id="PTHR42791:SF2">
    <property type="entry name" value="N-ACETYLTRANSFERASE DOMAIN-CONTAINING PROTEIN"/>
    <property type="match status" value="1"/>
</dbReference>